<feature type="domain" description="ERV/ALR sulfhydryl oxidase" evidence="8">
    <location>
        <begin position="1"/>
        <end position="104"/>
    </location>
</feature>
<keyword evidence="7" id="KW-1133">Transmembrane helix</keyword>
<evidence type="ECO:0000256" key="2">
    <source>
        <dbReference type="ARBA" id="ARBA00012512"/>
    </source>
</evidence>
<reference evidence="9" key="1">
    <citation type="journal article" date="2020" name="Nature">
        <title>Giant virus diversity and host interactions through global metagenomics.</title>
        <authorList>
            <person name="Schulz F."/>
            <person name="Roux S."/>
            <person name="Paez-Espino D."/>
            <person name="Jungbluth S."/>
            <person name="Walsh D.A."/>
            <person name="Denef V.J."/>
            <person name="McMahon K.D."/>
            <person name="Konstantinidis K.T."/>
            <person name="Eloe-Fadrosh E.A."/>
            <person name="Kyrpides N.C."/>
            <person name="Woyke T."/>
        </authorList>
    </citation>
    <scope>NUCLEOTIDE SEQUENCE</scope>
    <source>
        <strain evidence="9">GVMAG-S-1016713-123</strain>
    </source>
</reference>
<dbReference type="GO" id="GO:0050660">
    <property type="term" value="F:flavin adenine dinucleotide binding"/>
    <property type="evidence" value="ECO:0007669"/>
    <property type="project" value="TreeGrafter"/>
</dbReference>
<dbReference type="Gene3D" id="1.20.120.310">
    <property type="entry name" value="ERV/ALR sulfhydryl oxidase domain"/>
    <property type="match status" value="1"/>
</dbReference>
<feature type="transmembrane region" description="Helical" evidence="7">
    <location>
        <begin position="120"/>
        <end position="137"/>
    </location>
</feature>
<keyword evidence="4" id="KW-0274">FAD</keyword>
<evidence type="ECO:0000259" key="8">
    <source>
        <dbReference type="PROSITE" id="PS51324"/>
    </source>
</evidence>
<dbReference type="PROSITE" id="PS51324">
    <property type="entry name" value="ERV_ALR"/>
    <property type="match status" value="1"/>
</dbReference>
<evidence type="ECO:0000256" key="3">
    <source>
        <dbReference type="ARBA" id="ARBA00022630"/>
    </source>
</evidence>
<keyword evidence="3" id="KW-0285">Flavoprotein</keyword>
<dbReference type="SUPFAM" id="SSF69000">
    <property type="entry name" value="FAD-dependent thiol oxidase"/>
    <property type="match status" value="1"/>
</dbReference>
<dbReference type="AlphaFoldDB" id="A0A6C0LW59"/>
<dbReference type="GO" id="GO:0005739">
    <property type="term" value="C:mitochondrion"/>
    <property type="evidence" value="ECO:0007669"/>
    <property type="project" value="TreeGrafter"/>
</dbReference>
<feature type="transmembrane region" description="Helical" evidence="7">
    <location>
        <begin position="12"/>
        <end position="30"/>
    </location>
</feature>
<protein>
    <recommendedName>
        <fullName evidence="2">thiol oxidase</fullName>
        <ecNumber evidence="2">1.8.3.2</ecNumber>
    </recommendedName>
</protein>
<evidence type="ECO:0000313" key="9">
    <source>
        <dbReference type="EMBL" id="QHU34265.1"/>
    </source>
</evidence>
<evidence type="ECO:0000256" key="5">
    <source>
        <dbReference type="ARBA" id="ARBA00023002"/>
    </source>
</evidence>
<dbReference type="InterPro" id="IPR017905">
    <property type="entry name" value="ERV/ALR_sulphydryl_oxidase"/>
</dbReference>
<keyword evidence="5" id="KW-0560">Oxidoreductase</keyword>
<sequence length="139" mass="16903">MKYNPDVWGPHYWFFLLTTALSYPHSPTNITKKKYYNLIRDFHLFIPDTKIGKEFDELITLYPVSPYLDNRNSFVRWVNFIHNQINKKLKKNEMSLKDALHKYYSQYIPDKEPFMSRDKIVFCTFISLFIVIVIYLYQK</sequence>
<comment type="cofactor">
    <cofactor evidence="1">
        <name>FAD</name>
        <dbReference type="ChEBI" id="CHEBI:57692"/>
    </cofactor>
</comment>
<dbReference type="EMBL" id="MN740568">
    <property type="protein sequence ID" value="QHU34265.1"/>
    <property type="molecule type" value="Genomic_DNA"/>
</dbReference>
<evidence type="ECO:0000256" key="7">
    <source>
        <dbReference type="SAM" id="Phobius"/>
    </source>
</evidence>
<keyword evidence="7" id="KW-0472">Membrane</keyword>
<keyword evidence="7" id="KW-0812">Transmembrane</keyword>
<dbReference type="InterPro" id="IPR036774">
    <property type="entry name" value="ERV/ALR_sulphydryl_oxid_sf"/>
</dbReference>
<organism evidence="9">
    <name type="scientific">viral metagenome</name>
    <dbReference type="NCBI Taxonomy" id="1070528"/>
    <lineage>
        <taxon>unclassified sequences</taxon>
        <taxon>metagenomes</taxon>
        <taxon>organismal metagenomes</taxon>
    </lineage>
</organism>
<accession>A0A6C0LW59</accession>
<name>A0A6C0LW59_9ZZZZ</name>
<dbReference type="InterPro" id="IPR039799">
    <property type="entry name" value="ALR/ERV"/>
</dbReference>
<evidence type="ECO:0000256" key="4">
    <source>
        <dbReference type="ARBA" id="ARBA00022827"/>
    </source>
</evidence>
<proteinExistence type="predicted"/>
<evidence type="ECO:0000256" key="6">
    <source>
        <dbReference type="ARBA" id="ARBA00023157"/>
    </source>
</evidence>
<dbReference type="Pfam" id="PF04777">
    <property type="entry name" value="Evr1_Alr"/>
    <property type="match status" value="1"/>
</dbReference>
<evidence type="ECO:0000256" key="1">
    <source>
        <dbReference type="ARBA" id="ARBA00001974"/>
    </source>
</evidence>
<dbReference type="EC" id="1.8.3.2" evidence="2"/>
<dbReference type="GO" id="GO:0016971">
    <property type="term" value="F:flavin-dependent sulfhydryl oxidase activity"/>
    <property type="evidence" value="ECO:0007669"/>
    <property type="project" value="InterPro"/>
</dbReference>
<keyword evidence="6" id="KW-1015">Disulfide bond</keyword>
<dbReference type="PANTHER" id="PTHR12645">
    <property type="entry name" value="ALR/ERV"/>
    <property type="match status" value="1"/>
</dbReference>
<dbReference type="PANTHER" id="PTHR12645:SF0">
    <property type="entry name" value="FAD-LINKED SULFHYDRYL OXIDASE ALR"/>
    <property type="match status" value="1"/>
</dbReference>